<dbReference type="InterPro" id="IPR001296">
    <property type="entry name" value="Glyco_trans_1"/>
</dbReference>
<gene>
    <name evidence="2" type="ORF">AFL42_16355</name>
</gene>
<sequence length="308" mass="35258">MKKVEKKVRKILLVADRPGWVFHNRAKELMALSSSNLQFDLEYRDKVTAKVKDQYDIIYAMSVGMAKTLHQKGIPLNKLAAGITSLRQFNRYKINKGTYSKEFLDFFTKLRGVNAFSDECVQEFNKYRPIYKTRVGINKDLFKPSAANRSQKTFTAGWVGRIDGNAHRKLKGYDLVLSAKKELDIKLDIRTFTKNYVPKEAMVEFYQGLDCFICSSESEGLPNPVLEAGACGVPIISTKVGIVPELIKPYENGIIIQRNASAIRDAIQYLIDNPNQRKSMGSSIRATILDQWTWDVCWKQWEEFFTTI</sequence>
<protein>
    <recommendedName>
        <fullName evidence="1">Glycosyl transferase family 1 domain-containing protein</fullName>
    </recommendedName>
</protein>
<comment type="caution">
    <text evidence="2">The sequence shown here is derived from an EMBL/GenBank/DDBJ whole genome shotgun (WGS) entry which is preliminary data.</text>
</comment>
<evidence type="ECO:0000313" key="3">
    <source>
        <dbReference type="Proteomes" id="UP000037854"/>
    </source>
</evidence>
<accession>A0ABR5MFJ1</accession>
<dbReference type="EMBL" id="LGTK01000095">
    <property type="protein sequence ID" value="KPH71104.1"/>
    <property type="molecule type" value="Genomic_DNA"/>
</dbReference>
<name>A0ABR5MFJ1_9BACI</name>
<organism evidence="2 3">
    <name type="scientific">Oceanobacillus caeni</name>
    <dbReference type="NCBI Taxonomy" id="405946"/>
    <lineage>
        <taxon>Bacteria</taxon>
        <taxon>Bacillati</taxon>
        <taxon>Bacillota</taxon>
        <taxon>Bacilli</taxon>
        <taxon>Bacillales</taxon>
        <taxon>Bacillaceae</taxon>
        <taxon>Oceanobacillus</taxon>
    </lineage>
</organism>
<feature type="domain" description="Glycosyl transferase family 1" evidence="1">
    <location>
        <begin position="190"/>
        <end position="285"/>
    </location>
</feature>
<evidence type="ECO:0000259" key="1">
    <source>
        <dbReference type="Pfam" id="PF00534"/>
    </source>
</evidence>
<dbReference type="PANTHER" id="PTHR12526:SF637">
    <property type="entry name" value="GLYCOSYLTRANSFERASE EPSF-RELATED"/>
    <property type="match status" value="1"/>
</dbReference>
<dbReference type="PANTHER" id="PTHR12526">
    <property type="entry name" value="GLYCOSYLTRANSFERASE"/>
    <property type="match status" value="1"/>
</dbReference>
<dbReference type="CDD" id="cd03801">
    <property type="entry name" value="GT4_PimA-like"/>
    <property type="match status" value="1"/>
</dbReference>
<dbReference type="Proteomes" id="UP000037854">
    <property type="component" value="Unassembled WGS sequence"/>
</dbReference>
<proteinExistence type="predicted"/>
<keyword evidence="3" id="KW-1185">Reference proteome</keyword>
<dbReference type="SUPFAM" id="SSF53756">
    <property type="entry name" value="UDP-Glycosyltransferase/glycogen phosphorylase"/>
    <property type="match status" value="1"/>
</dbReference>
<dbReference type="RefSeq" id="WP_060669242.1">
    <property type="nucleotide sequence ID" value="NZ_JARTGE010000057.1"/>
</dbReference>
<evidence type="ECO:0000313" key="2">
    <source>
        <dbReference type="EMBL" id="KPH71104.1"/>
    </source>
</evidence>
<dbReference type="Pfam" id="PF00534">
    <property type="entry name" value="Glycos_transf_1"/>
    <property type="match status" value="1"/>
</dbReference>
<dbReference type="Gene3D" id="3.40.50.2000">
    <property type="entry name" value="Glycogen Phosphorylase B"/>
    <property type="match status" value="1"/>
</dbReference>
<reference evidence="2 3" key="1">
    <citation type="submission" date="2015-07" db="EMBL/GenBank/DDBJ databases">
        <title>High-quality draft genome sequence of Oceanobacillus caeni HM6, a bacillus isolated from a human feces.</title>
        <authorList>
            <person name="Kumar J."/>
            <person name="Verma M.K."/>
            <person name="Pandey R."/>
            <person name="Bhambi M."/>
            <person name="Chauhan N."/>
        </authorList>
    </citation>
    <scope>NUCLEOTIDE SEQUENCE [LARGE SCALE GENOMIC DNA]</scope>
    <source>
        <strain evidence="2 3">HM6</strain>
    </source>
</reference>